<dbReference type="EC" id="6.1.1.5" evidence="7"/>
<keyword evidence="4" id="KW-0648">Protein biosynthesis</keyword>
<reference evidence="7" key="1">
    <citation type="submission" date="2019-08" db="EMBL/GenBank/DDBJ databases">
        <authorList>
            <person name="Kucharzyk K."/>
            <person name="Murdoch R.W."/>
            <person name="Higgins S."/>
            <person name="Loffler F."/>
        </authorList>
    </citation>
    <scope>NUCLEOTIDE SEQUENCE</scope>
</reference>
<comment type="caution">
    <text evidence="7">The sequence shown here is derived from an EMBL/GenBank/DDBJ whole genome shotgun (WGS) entry which is preliminary data.</text>
</comment>
<evidence type="ECO:0000256" key="1">
    <source>
        <dbReference type="ARBA" id="ARBA00022598"/>
    </source>
</evidence>
<evidence type="ECO:0000256" key="2">
    <source>
        <dbReference type="ARBA" id="ARBA00022741"/>
    </source>
</evidence>
<evidence type="ECO:0000256" key="3">
    <source>
        <dbReference type="ARBA" id="ARBA00022840"/>
    </source>
</evidence>
<proteinExistence type="predicted"/>
<evidence type="ECO:0000256" key="4">
    <source>
        <dbReference type="ARBA" id="ARBA00022917"/>
    </source>
</evidence>
<dbReference type="EMBL" id="VSSQ01041932">
    <property type="protein sequence ID" value="MPM95436.1"/>
    <property type="molecule type" value="Genomic_DNA"/>
</dbReference>
<dbReference type="GO" id="GO:0004822">
    <property type="term" value="F:isoleucine-tRNA ligase activity"/>
    <property type="evidence" value="ECO:0007669"/>
    <property type="project" value="UniProtKB-EC"/>
</dbReference>
<keyword evidence="3" id="KW-0067">ATP-binding</keyword>
<dbReference type="GO" id="GO:0006428">
    <property type="term" value="P:isoleucyl-tRNA aminoacylation"/>
    <property type="evidence" value="ECO:0007669"/>
    <property type="project" value="TreeGrafter"/>
</dbReference>
<evidence type="ECO:0000313" key="7">
    <source>
        <dbReference type="EMBL" id="MPM95436.1"/>
    </source>
</evidence>
<dbReference type="GO" id="GO:0005524">
    <property type="term" value="F:ATP binding"/>
    <property type="evidence" value="ECO:0007669"/>
    <property type="project" value="UniProtKB-KW"/>
</dbReference>
<dbReference type="Gene3D" id="1.10.730.10">
    <property type="entry name" value="Isoleucyl-tRNA Synthetase, Domain 1"/>
    <property type="match status" value="1"/>
</dbReference>
<dbReference type="SUPFAM" id="SSF52374">
    <property type="entry name" value="Nucleotidylyl transferase"/>
    <property type="match status" value="1"/>
</dbReference>
<protein>
    <submittedName>
        <fullName evidence="7">Isoleucine--tRNA ligase</fullName>
        <ecNumber evidence="7">6.1.1.5</ecNumber>
    </submittedName>
</protein>
<evidence type="ECO:0000259" key="6">
    <source>
        <dbReference type="Pfam" id="PF00133"/>
    </source>
</evidence>
<evidence type="ECO:0000256" key="5">
    <source>
        <dbReference type="ARBA" id="ARBA00023146"/>
    </source>
</evidence>
<sequence length="134" mass="15200">MGHVQDMEGRKMSKHLGNVVDPWTVLDAQGADAVRWYFYIGSMPWLPSRFSAESVSEAQRKFIGTFWNTYAFYVLYAEIDQFNPTSISLRTASSPRWIAGCSRGSTRWSKPWTATSTSCASPRAGARCRRFRTS</sequence>
<keyword evidence="2" id="KW-0547">Nucleotide-binding</keyword>
<dbReference type="InterPro" id="IPR002300">
    <property type="entry name" value="aa-tRNA-synth_Ia"/>
</dbReference>
<dbReference type="PANTHER" id="PTHR42780:SF1">
    <property type="entry name" value="ISOLEUCINE--TRNA LIGASE, CYTOPLASMIC"/>
    <property type="match status" value="1"/>
</dbReference>
<dbReference type="Pfam" id="PF00133">
    <property type="entry name" value="tRNA-synt_1"/>
    <property type="match status" value="1"/>
</dbReference>
<dbReference type="PANTHER" id="PTHR42780">
    <property type="entry name" value="SOLEUCYL-TRNA SYNTHETASE"/>
    <property type="match status" value="1"/>
</dbReference>
<feature type="domain" description="Aminoacyl-tRNA synthetase class Ia" evidence="6">
    <location>
        <begin position="2"/>
        <end position="39"/>
    </location>
</feature>
<name>A0A645E1J7_9ZZZZ</name>
<accession>A0A645E1J7</accession>
<dbReference type="InterPro" id="IPR023586">
    <property type="entry name" value="Ile-tRNA-ligase_type2"/>
</dbReference>
<keyword evidence="5" id="KW-0030">Aminoacyl-tRNA synthetase</keyword>
<gene>
    <name evidence="7" type="primary">ileS_38</name>
    <name evidence="7" type="ORF">SDC9_142590</name>
</gene>
<keyword evidence="1 7" id="KW-0436">Ligase</keyword>
<organism evidence="7">
    <name type="scientific">bioreactor metagenome</name>
    <dbReference type="NCBI Taxonomy" id="1076179"/>
    <lineage>
        <taxon>unclassified sequences</taxon>
        <taxon>metagenomes</taxon>
        <taxon>ecological metagenomes</taxon>
    </lineage>
</organism>
<dbReference type="AlphaFoldDB" id="A0A645E1J7"/>